<dbReference type="InterPro" id="IPR014347">
    <property type="entry name" value="Tautomerase/MIF_sf"/>
</dbReference>
<dbReference type="OrthoDB" id="9804765at2"/>
<dbReference type="AlphaFoldDB" id="A0A149U924"/>
<dbReference type="RefSeq" id="WP_061470243.1">
    <property type="nucleotide sequence ID" value="NZ_JAMZAG010000008.1"/>
</dbReference>
<dbReference type="EMBL" id="LHZU01000053">
    <property type="protein sequence ID" value="KXV61799.1"/>
    <property type="molecule type" value="Genomic_DNA"/>
</dbReference>
<dbReference type="PATRIC" id="fig|446692.4.peg.2923"/>
<dbReference type="InterPro" id="IPR037479">
    <property type="entry name" value="Tauto_MSAD"/>
</dbReference>
<dbReference type="Proteomes" id="UP000075360">
    <property type="component" value="Unassembled WGS sequence"/>
</dbReference>
<reference evidence="1 2" key="1">
    <citation type="submission" date="2015-06" db="EMBL/GenBank/DDBJ databases">
        <title>Improved classification and identification of acetic acid bacteria using matrix-assisted laser desorption/ionization time-of-flight mass spectrometry; Gluconobacter nephelii and Gluconobacter uchimurae are later heterotypic synonyms of Gluconobacter japonicus and Gluconobacter oxydans, respectively.</title>
        <authorList>
            <person name="Li L."/>
            <person name="Cleenwerck I."/>
            <person name="De Vuyst L."/>
            <person name="Vandamme P."/>
        </authorList>
    </citation>
    <scope>NUCLEOTIDE SEQUENCE [LARGE SCALE GENOMIC DNA]</scope>
    <source>
        <strain evidence="1 2">LMG 23690</strain>
    </source>
</reference>
<dbReference type="PANTHER" id="PTHR38460">
    <property type="entry name" value="TAUTOMERASE YOLI-RELATED"/>
    <property type="match status" value="1"/>
</dbReference>
<evidence type="ECO:0000313" key="2">
    <source>
        <dbReference type="Proteomes" id="UP000075360"/>
    </source>
</evidence>
<organism evidence="1 2">
    <name type="scientific">Acetobacter senegalensis</name>
    <dbReference type="NCBI Taxonomy" id="446692"/>
    <lineage>
        <taxon>Bacteria</taxon>
        <taxon>Pseudomonadati</taxon>
        <taxon>Pseudomonadota</taxon>
        <taxon>Alphaproteobacteria</taxon>
        <taxon>Acetobacterales</taxon>
        <taxon>Acetobacteraceae</taxon>
        <taxon>Acetobacter</taxon>
    </lineage>
</organism>
<comment type="caution">
    <text evidence="1">The sequence shown here is derived from an EMBL/GenBank/DDBJ whole genome shotgun (WGS) entry which is preliminary data.</text>
</comment>
<dbReference type="Pfam" id="PF14552">
    <property type="entry name" value="Tautomerase_2"/>
    <property type="match status" value="1"/>
</dbReference>
<protein>
    <submittedName>
        <fullName evidence="1">4-oxalocrotonate tautomerase</fullName>
    </submittedName>
</protein>
<evidence type="ECO:0000313" key="1">
    <source>
        <dbReference type="EMBL" id="KXV61799.1"/>
    </source>
</evidence>
<dbReference type="PANTHER" id="PTHR38460:SF1">
    <property type="entry name" value="TAUTOMERASE YOLI-RELATED"/>
    <property type="match status" value="1"/>
</dbReference>
<accession>A0A149U924</accession>
<dbReference type="SUPFAM" id="SSF55331">
    <property type="entry name" value="Tautomerase/MIF"/>
    <property type="match status" value="1"/>
</dbReference>
<dbReference type="Gene3D" id="3.30.429.10">
    <property type="entry name" value="Macrophage Migration Inhibitory Factor"/>
    <property type="match status" value="1"/>
</dbReference>
<gene>
    <name evidence="1" type="ORF">AD948_00440</name>
</gene>
<sequence length="129" mass="14602">MAQVKVFGLRSTLDPVRAVLSDAIHRAVMEALAYPPEKRFHRFFGFNDGDFFYPSDRSDRYVIIEISMFEGRSPAAKKALIRALYQHIPDTTGITPQDIEITLFETPRGAWGIRGLPGDEIGLNYKVEV</sequence>
<name>A0A149U924_9PROT</name>
<proteinExistence type="predicted"/>